<proteinExistence type="predicted"/>
<comment type="caution">
    <text evidence="2">The sequence shown here is derived from an EMBL/GenBank/DDBJ whole genome shotgun (WGS) entry which is preliminary data.</text>
</comment>
<organism evidence="2 3">
    <name type="scientific">Ottowia pentelensis</name>
    <dbReference type="NCBI Taxonomy" id="511108"/>
    <lineage>
        <taxon>Bacteria</taxon>
        <taxon>Pseudomonadati</taxon>
        <taxon>Pseudomonadota</taxon>
        <taxon>Betaproteobacteria</taxon>
        <taxon>Burkholderiales</taxon>
        <taxon>Comamonadaceae</taxon>
        <taxon>Ottowia</taxon>
    </lineage>
</organism>
<protein>
    <submittedName>
        <fullName evidence="2">Uncharacterized protein</fullName>
    </submittedName>
</protein>
<name>A0ABV6PQU0_9BURK</name>
<dbReference type="EMBL" id="JBHLTN010000011">
    <property type="protein sequence ID" value="MFC0592196.1"/>
    <property type="molecule type" value="Genomic_DNA"/>
</dbReference>
<dbReference type="Proteomes" id="UP001589834">
    <property type="component" value="Unassembled WGS sequence"/>
</dbReference>
<gene>
    <name evidence="2" type="ORF">ACFFGG_06470</name>
</gene>
<feature type="chain" id="PRO_5045140582" evidence="1">
    <location>
        <begin position="33"/>
        <end position="170"/>
    </location>
</feature>
<evidence type="ECO:0000313" key="2">
    <source>
        <dbReference type="EMBL" id="MFC0592196.1"/>
    </source>
</evidence>
<accession>A0ABV6PQU0</accession>
<dbReference type="RefSeq" id="WP_377481224.1">
    <property type="nucleotide sequence ID" value="NZ_JBHLTN010000011.1"/>
</dbReference>
<evidence type="ECO:0000256" key="1">
    <source>
        <dbReference type="SAM" id="SignalP"/>
    </source>
</evidence>
<sequence length="170" mass="17643">MSRTALRFLSTFVLEAAVAAVGVLGLAGAAQAGDASGELRYQAKRGPVTVTLHHAYLVTGPDAMGQPIRELVLSEQDLASAIAGCDGLGCVSGKLGSGATVDFDAGPRLNTWFVANDQLIQHSDTATPDTMSLQENSAQRLAGRWSQSDAEGAVGTVQFDAPLTKAFSKH</sequence>
<keyword evidence="1" id="KW-0732">Signal</keyword>
<reference evidence="2 3" key="1">
    <citation type="submission" date="2024-09" db="EMBL/GenBank/DDBJ databases">
        <authorList>
            <person name="Sun Q."/>
            <person name="Mori K."/>
        </authorList>
    </citation>
    <scope>NUCLEOTIDE SEQUENCE [LARGE SCALE GENOMIC DNA]</scope>
    <source>
        <strain evidence="2 3">NCAIM B.02336</strain>
    </source>
</reference>
<feature type="signal peptide" evidence="1">
    <location>
        <begin position="1"/>
        <end position="32"/>
    </location>
</feature>
<keyword evidence="3" id="KW-1185">Reference proteome</keyword>
<evidence type="ECO:0000313" key="3">
    <source>
        <dbReference type="Proteomes" id="UP001589834"/>
    </source>
</evidence>